<dbReference type="Proteomes" id="UP001163846">
    <property type="component" value="Unassembled WGS sequence"/>
</dbReference>
<feature type="compositionally biased region" description="Polar residues" evidence="1">
    <location>
        <begin position="1"/>
        <end position="16"/>
    </location>
</feature>
<proteinExistence type="predicted"/>
<feature type="non-terminal residue" evidence="2">
    <location>
        <position position="1"/>
    </location>
</feature>
<protein>
    <submittedName>
        <fullName evidence="2">Uncharacterized protein</fullName>
    </submittedName>
</protein>
<feature type="region of interest" description="Disordered" evidence="1">
    <location>
        <begin position="1"/>
        <end position="21"/>
    </location>
</feature>
<organism evidence="2 3">
    <name type="scientific">Lentinula raphanica</name>
    <dbReference type="NCBI Taxonomy" id="153919"/>
    <lineage>
        <taxon>Eukaryota</taxon>
        <taxon>Fungi</taxon>
        <taxon>Dikarya</taxon>
        <taxon>Basidiomycota</taxon>
        <taxon>Agaricomycotina</taxon>
        <taxon>Agaricomycetes</taxon>
        <taxon>Agaricomycetidae</taxon>
        <taxon>Agaricales</taxon>
        <taxon>Marasmiineae</taxon>
        <taxon>Omphalotaceae</taxon>
        <taxon>Lentinula</taxon>
    </lineage>
</organism>
<keyword evidence="3" id="KW-1185">Reference proteome</keyword>
<comment type="caution">
    <text evidence="2">The sequence shown here is derived from an EMBL/GenBank/DDBJ whole genome shotgun (WGS) entry which is preliminary data.</text>
</comment>
<sequence length="115" mass="12916">VSPKLTSVPSPSSDSGGQKRIHISSPYDTVFADIITVIKVINEKRPELKDRLTKTTLPEFPFKKLAYDEKKVEVVCGMKSEDFVPVNDTFVDSIDTLIVLEEQWKLSGHKIEAPQ</sequence>
<dbReference type="AlphaFoldDB" id="A0AA38U538"/>
<evidence type="ECO:0000256" key="1">
    <source>
        <dbReference type="SAM" id="MobiDB-lite"/>
    </source>
</evidence>
<reference evidence="2" key="1">
    <citation type="submission" date="2022-08" db="EMBL/GenBank/DDBJ databases">
        <authorList>
            <consortium name="DOE Joint Genome Institute"/>
            <person name="Min B."/>
            <person name="Riley R."/>
            <person name="Sierra-Patev S."/>
            <person name="Naranjo-Ortiz M."/>
            <person name="Looney B."/>
            <person name="Konkel Z."/>
            <person name="Slot J.C."/>
            <person name="Sakamoto Y."/>
            <person name="Steenwyk J.L."/>
            <person name="Rokas A."/>
            <person name="Carro J."/>
            <person name="Camarero S."/>
            <person name="Ferreira P."/>
            <person name="Molpeceres G."/>
            <person name="Ruiz-Duenas F.J."/>
            <person name="Serrano A."/>
            <person name="Henrissat B."/>
            <person name="Drula E."/>
            <person name="Hughes K.W."/>
            <person name="Mata J.L."/>
            <person name="Ishikawa N.K."/>
            <person name="Vargas-Isla R."/>
            <person name="Ushijima S."/>
            <person name="Smith C.A."/>
            <person name="Ahrendt S."/>
            <person name="Andreopoulos W."/>
            <person name="He G."/>
            <person name="Labutti K."/>
            <person name="Lipzen A."/>
            <person name="Ng V."/>
            <person name="Sandor L."/>
            <person name="Barry K."/>
            <person name="Martinez A.T."/>
            <person name="Xiao Y."/>
            <person name="Gibbons J.G."/>
            <person name="Terashima K."/>
            <person name="Hibbett D.S."/>
            <person name="Grigoriev I.V."/>
        </authorList>
    </citation>
    <scope>NUCLEOTIDE SEQUENCE</scope>
    <source>
        <strain evidence="2">TFB9207</strain>
    </source>
</reference>
<dbReference type="EMBL" id="MU807256">
    <property type="protein sequence ID" value="KAJ3831750.1"/>
    <property type="molecule type" value="Genomic_DNA"/>
</dbReference>
<gene>
    <name evidence="2" type="ORF">F5878DRAFT_647374</name>
</gene>
<evidence type="ECO:0000313" key="2">
    <source>
        <dbReference type="EMBL" id="KAJ3831750.1"/>
    </source>
</evidence>
<name>A0AA38U538_9AGAR</name>
<accession>A0AA38U538</accession>
<evidence type="ECO:0000313" key="3">
    <source>
        <dbReference type="Proteomes" id="UP001163846"/>
    </source>
</evidence>